<reference evidence="6 7" key="1">
    <citation type="journal article" date="2020" name="Nat. Commun.">
        <title>Genome of Tripterygium wilfordii and identification of cytochrome P450 involved in triptolide biosynthesis.</title>
        <authorList>
            <person name="Tu L."/>
            <person name="Su P."/>
            <person name="Zhang Z."/>
            <person name="Gao L."/>
            <person name="Wang J."/>
            <person name="Hu T."/>
            <person name="Zhou J."/>
            <person name="Zhang Y."/>
            <person name="Zhao Y."/>
            <person name="Liu Y."/>
            <person name="Song Y."/>
            <person name="Tong Y."/>
            <person name="Lu Y."/>
            <person name="Yang J."/>
            <person name="Xu C."/>
            <person name="Jia M."/>
            <person name="Peters R.J."/>
            <person name="Huang L."/>
            <person name="Gao W."/>
        </authorList>
    </citation>
    <scope>NUCLEOTIDE SEQUENCE [LARGE SCALE GENOMIC DNA]</scope>
    <source>
        <strain evidence="7">cv. XIE 37</strain>
        <tissue evidence="6">Leaf</tissue>
    </source>
</reference>
<protein>
    <recommendedName>
        <fullName evidence="5">Glycosyltransferase</fullName>
        <ecNumber evidence="5">2.4.1.-</ecNumber>
    </recommendedName>
</protein>
<dbReference type="AlphaFoldDB" id="A0A7J7CPZ9"/>
<keyword evidence="2 4" id="KW-0328">Glycosyltransferase</keyword>
<evidence type="ECO:0000313" key="6">
    <source>
        <dbReference type="EMBL" id="KAF5736049.1"/>
    </source>
</evidence>
<dbReference type="Gene3D" id="3.40.50.2000">
    <property type="entry name" value="Glycogen Phosphorylase B"/>
    <property type="match status" value="2"/>
</dbReference>
<dbReference type="Pfam" id="PF00201">
    <property type="entry name" value="UDPGT"/>
    <property type="match status" value="1"/>
</dbReference>
<evidence type="ECO:0000313" key="7">
    <source>
        <dbReference type="Proteomes" id="UP000593562"/>
    </source>
</evidence>
<dbReference type="Proteomes" id="UP000593562">
    <property type="component" value="Unassembled WGS sequence"/>
</dbReference>
<gene>
    <name evidence="6" type="ORF">HS088_TW14G00182</name>
</gene>
<dbReference type="PANTHER" id="PTHR48046:SF7">
    <property type="entry name" value="UDP-GLYCOSYLTRANSFERASE 72E1"/>
    <property type="match status" value="1"/>
</dbReference>
<dbReference type="PROSITE" id="PS00375">
    <property type="entry name" value="UDPGT"/>
    <property type="match status" value="1"/>
</dbReference>
<dbReference type="FunFam" id="3.40.50.2000:FF:000054">
    <property type="entry name" value="Glycosyltransferase"/>
    <property type="match status" value="1"/>
</dbReference>
<dbReference type="InterPro" id="IPR002213">
    <property type="entry name" value="UDP_glucos_trans"/>
</dbReference>
<dbReference type="OrthoDB" id="5835829at2759"/>
<dbReference type="FunFam" id="3.40.50.2000:FF:000051">
    <property type="entry name" value="Glycosyltransferase"/>
    <property type="match status" value="1"/>
</dbReference>
<keyword evidence="7" id="KW-1185">Reference proteome</keyword>
<evidence type="ECO:0000256" key="2">
    <source>
        <dbReference type="ARBA" id="ARBA00022676"/>
    </source>
</evidence>
<dbReference type="SUPFAM" id="SSF53756">
    <property type="entry name" value="UDP-Glycosyltransferase/glycogen phosphorylase"/>
    <property type="match status" value="1"/>
</dbReference>
<evidence type="ECO:0000256" key="1">
    <source>
        <dbReference type="ARBA" id="ARBA00009995"/>
    </source>
</evidence>
<comment type="caution">
    <text evidence="6">The sequence shown here is derived from an EMBL/GenBank/DDBJ whole genome shotgun (WGS) entry which is preliminary data.</text>
</comment>
<dbReference type="InterPro" id="IPR035595">
    <property type="entry name" value="UDP_glycos_trans_CS"/>
</dbReference>
<name>A0A7J7CPZ9_TRIWF</name>
<evidence type="ECO:0000256" key="3">
    <source>
        <dbReference type="ARBA" id="ARBA00022679"/>
    </source>
</evidence>
<dbReference type="InParanoid" id="A0A7J7CPZ9"/>
<evidence type="ECO:0000256" key="4">
    <source>
        <dbReference type="RuleBase" id="RU003718"/>
    </source>
</evidence>
<dbReference type="GO" id="GO:0047209">
    <property type="term" value="F:coniferyl-alcohol glucosyltransferase activity"/>
    <property type="evidence" value="ECO:0007669"/>
    <property type="project" value="TreeGrafter"/>
</dbReference>
<keyword evidence="3 4" id="KW-0808">Transferase</keyword>
<accession>A0A7J7CPZ9</accession>
<proteinExistence type="inferred from homology"/>
<organism evidence="6 7">
    <name type="scientific">Tripterygium wilfordii</name>
    <name type="common">Thunder God vine</name>
    <dbReference type="NCBI Taxonomy" id="458696"/>
    <lineage>
        <taxon>Eukaryota</taxon>
        <taxon>Viridiplantae</taxon>
        <taxon>Streptophyta</taxon>
        <taxon>Embryophyta</taxon>
        <taxon>Tracheophyta</taxon>
        <taxon>Spermatophyta</taxon>
        <taxon>Magnoliopsida</taxon>
        <taxon>eudicotyledons</taxon>
        <taxon>Gunneridae</taxon>
        <taxon>Pentapetalae</taxon>
        <taxon>rosids</taxon>
        <taxon>fabids</taxon>
        <taxon>Celastrales</taxon>
        <taxon>Celastraceae</taxon>
        <taxon>Tripterygium</taxon>
    </lineage>
</organism>
<dbReference type="CDD" id="cd03784">
    <property type="entry name" value="GT1_Gtf-like"/>
    <property type="match status" value="1"/>
</dbReference>
<evidence type="ECO:0000256" key="5">
    <source>
        <dbReference type="RuleBase" id="RU362057"/>
    </source>
</evidence>
<comment type="similarity">
    <text evidence="1 4">Belongs to the UDP-glycosyltransferase family.</text>
</comment>
<sequence length="505" mass="55931">MSLIMQNTKPHAAILASPGMGHLIPVIELGKRLVTHHGFHVTIFVVSTDSSSSAQTQLLNSPNLNFLDIISLPLVDITGLVDPAASIVTKIIVMMRESLAGLRSTIFSMEYRPTVLIADLFGTEALTIADEFEMLKYVFIASNAWFLAITIYVPTLDKRVEDEHINGQKPLKIPGCEPVRFDDTLDAYLDRTDQVYEEYIRIGREICMADGILLNTWEDLEPKTFEALRDQNLLGRVTRVPVYPIGPLARQIGPPVLDNQVLNWLDVQPSESVIYVSFGSGGTLSAEQTIELAYGLELSRQRFIWVLRPPVDKDVSGSFFNAGNGPDGSASFLPDGFMTRTKKLGRIVHMWAQQVEILAHPAVGGFLSHCGWNSTLESILNGVPMITWPLYAEQKMNATLLSEDLGLAVRPLARPDGVVRREEISKMVRRIMVDKEGYVIRKRMKEAKGKALEAVSKGGSSDESLSRVAEDCVISLQSGNRANDHGAWDTRAMHMIRAQAIDAAY</sequence>
<dbReference type="PANTHER" id="PTHR48046">
    <property type="entry name" value="UDP-GLYCOSYLTRANSFERASE 72E1"/>
    <property type="match status" value="1"/>
</dbReference>
<dbReference type="EMBL" id="JAAARO010000014">
    <property type="protein sequence ID" value="KAF5736049.1"/>
    <property type="molecule type" value="Genomic_DNA"/>
</dbReference>
<dbReference type="FunCoup" id="A0A7J7CPZ9">
    <property type="interactions" value="433"/>
</dbReference>
<dbReference type="EC" id="2.4.1.-" evidence="5"/>